<feature type="region of interest" description="Disordered" evidence="1">
    <location>
        <begin position="122"/>
        <end position="144"/>
    </location>
</feature>
<dbReference type="EMBL" id="UYSU01038800">
    <property type="protein sequence ID" value="VDM00655.1"/>
    <property type="molecule type" value="Genomic_DNA"/>
</dbReference>
<reference evidence="2 3" key="2">
    <citation type="submission" date="2018-11" db="EMBL/GenBank/DDBJ databases">
        <authorList>
            <consortium name="Pathogen Informatics"/>
        </authorList>
    </citation>
    <scope>NUCLEOTIDE SEQUENCE [LARGE SCALE GENOMIC DNA]</scope>
    <source>
        <strain evidence="2 3">NST_G2</strain>
    </source>
</reference>
<gene>
    <name evidence="2" type="ORF">SSLN_LOCUS14269</name>
</gene>
<evidence type="ECO:0000313" key="3">
    <source>
        <dbReference type="Proteomes" id="UP000275846"/>
    </source>
</evidence>
<protein>
    <submittedName>
        <fullName evidence="2 4">Uncharacterized protein</fullName>
    </submittedName>
</protein>
<dbReference type="AlphaFoldDB" id="A0A183TCS1"/>
<accession>A0A183TCS1</accession>
<dbReference type="OrthoDB" id="6154480at2759"/>
<keyword evidence="3" id="KW-1185">Reference proteome</keyword>
<name>A0A183TCS1_SCHSO</name>
<evidence type="ECO:0000313" key="4">
    <source>
        <dbReference type="WBParaSite" id="SSLN_0001481101-mRNA-1"/>
    </source>
</evidence>
<dbReference type="Proteomes" id="UP000275846">
    <property type="component" value="Unassembled WGS sequence"/>
</dbReference>
<proteinExistence type="predicted"/>
<evidence type="ECO:0000256" key="1">
    <source>
        <dbReference type="SAM" id="MobiDB-lite"/>
    </source>
</evidence>
<reference evidence="4" key="1">
    <citation type="submission" date="2016-06" db="UniProtKB">
        <authorList>
            <consortium name="WormBaseParasite"/>
        </authorList>
    </citation>
    <scope>IDENTIFICATION</scope>
</reference>
<feature type="region of interest" description="Disordered" evidence="1">
    <location>
        <begin position="50"/>
        <end position="72"/>
    </location>
</feature>
<sequence length="163" mass="18529">MCPTSSTVAPAYWHLMSMGREGERRLDYRIEGDMRNIYHPIPRIVVLKCQDRTSTTGDERGPSGSKKGGQKRYYKDTLTKSLKQLQINPVTWEDLVQDRPAWRRSVKTGVAIYEAKRIATAKTKRPARRSQAPPINKANAQALPRSPRCQRTFLARLGLVGHL</sequence>
<organism evidence="4">
    <name type="scientific">Schistocephalus solidus</name>
    <name type="common">Tapeworm</name>
    <dbReference type="NCBI Taxonomy" id="70667"/>
    <lineage>
        <taxon>Eukaryota</taxon>
        <taxon>Metazoa</taxon>
        <taxon>Spiralia</taxon>
        <taxon>Lophotrochozoa</taxon>
        <taxon>Platyhelminthes</taxon>
        <taxon>Cestoda</taxon>
        <taxon>Eucestoda</taxon>
        <taxon>Diphyllobothriidea</taxon>
        <taxon>Diphyllobothriidae</taxon>
        <taxon>Schistocephalus</taxon>
    </lineage>
</organism>
<evidence type="ECO:0000313" key="2">
    <source>
        <dbReference type="EMBL" id="VDM00655.1"/>
    </source>
</evidence>
<dbReference type="WBParaSite" id="SSLN_0001481101-mRNA-1">
    <property type="protein sequence ID" value="SSLN_0001481101-mRNA-1"/>
    <property type="gene ID" value="SSLN_0001481101"/>
</dbReference>